<accession>A0ABV9MXT9</accession>
<dbReference type="Proteomes" id="UP001595953">
    <property type="component" value="Unassembled WGS sequence"/>
</dbReference>
<feature type="domain" description="AraC effector-binding" evidence="1">
    <location>
        <begin position="186"/>
        <end position="339"/>
    </location>
</feature>
<reference evidence="3" key="1">
    <citation type="journal article" date="2019" name="Int. J. Syst. Evol. Microbiol.">
        <title>The Global Catalogue of Microorganisms (GCM) 10K type strain sequencing project: providing services to taxonomists for standard genome sequencing and annotation.</title>
        <authorList>
            <consortium name="The Broad Institute Genomics Platform"/>
            <consortium name="The Broad Institute Genome Sequencing Center for Infectious Disease"/>
            <person name="Wu L."/>
            <person name="Ma J."/>
        </authorList>
    </citation>
    <scope>NUCLEOTIDE SEQUENCE [LARGE SCALE GENOMIC DNA]</scope>
    <source>
        <strain evidence="3">CCUG 63682</strain>
    </source>
</reference>
<organism evidence="2 3">
    <name type="scientific">Geojedonia litorea</name>
    <dbReference type="NCBI Taxonomy" id="1268269"/>
    <lineage>
        <taxon>Bacteria</taxon>
        <taxon>Pseudomonadati</taxon>
        <taxon>Bacteroidota</taxon>
        <taxon>Flavobacteriia</taxon>
        <taxon>Flavobacteriales</taxon>
        <taxon>Flavobacteriaceae</taxon>
        <taxon>Geojedonia</taxon>
    </lineage>
</organism>
<dbReference type="RefSeq" id="WP_387959971.1">
    <property type="nucleotide sequence ID" value="NZ_JBHSGP010000004.1"/>
</dbReference>
<dbReference type="InterPro" id="IPR011256">
    <property type="entry name" value="Reg_factor_effector_dom_sf"/>
</dbReference>
<comment type="caution">
    <text evidence="2">The sequence shown here is derived from an EMBL/GenBank/DDBJ whole genome shotgun (WGS) entry which is preliminary data.</text>
</comment>
<evidence type="ECO:0000313" key="2">
    <source>
        <dbReference type="EMBL" id="MFC4720831.1"/>
    </source>
</evidence>
<dbReference type="Pfam" id="PF06445">
    <property type="entry name" value="GyrI-like"/>
    <property type="match status" value="1"/>
</dbReference>
<protein>
    <submittedName>
        <fullName evidence="2">SRPBCC family protein</fullName>
    </submittedName>
</protein>
<dbReference type="Gene3D" id="3.30.530.20">
    <property type="match status" value="1"/>
</dbReference>
<dbReference type="SMART" id="SM00871">
    <property type="entry name" value="AraC_E_bind"/>
    <property type="match status" value="1"/>
</dbReference>
<dbReference type="InterPro" id="IPR019587">
    <property type="entry name" value="Polyketide_cyclase/dehydratase"/>
</dbReference>
<sequence>MKAFKFLLFLLLILIIGLSIYVAVQPNSFEVTRERTIEAPEAVIYNQLIDFKNWEAWSPWIEKNPNTKVTYSEQTKGEGGSYAWEDDDGVGTMTTINANPNNSIEQEMQFDDFAPSTISWNLEATEEGKTKVSWKITGKDLPFMFKAYSAFSGGFDAMMGPDFERGLEKLDSLVISNIKVYSIKVNGITEHGGGFYIYTTTSCRMDDLETTMTAALSKVNAYALANNITMAGPSFISYHKWDEKNNAVIFSSCIPTTSRVITTESDILTGQFEPFRAVKTTLKGNYTNLREAWSQTMAYIPEQGLEFAEAGPMLEVYVTDPENYPNPADWLTEIYIAIKD</sequence>
<dbReference type="SUPFAM" id="SSF55961">
    <property type="entry name" value="Bet v1-like"/>
    <property type="match status" value="1"/>
</dbReference>
<dbReference type="Gene3D" id="3.20.80.10">
    <property type="entry name" value="Regulatory factor, effector binding domain"/>
    <property type="match status" value="1"/>
</dbReference>
<keyword evidence="3" id="KW-1185">Reference proteome</keyword>
<evidence type="ECO:0000259" key="1">
    <source>
        <dbReference type="SMART" id="SM00871"/>
    </source>
</evidence>
<proteinExistence type="predicted"/>
<evidence type="ECO:0000313" key="3">
    <source>
        <dbReference type="Proteomes" id="UP001595953"/>
    </source>
</evidence>
<dbReference type="SUPFAM" id="SSF55136">
    <property type="entry name" value="Probable bacterial effector-binding domain"/>
    <property type="match status" value="1"/>
</dbReference>
<dbReference type="InterPro" id="IPR023393">
    <property type="entry name" value="START-like_dom_sf"/>
</dbReference>
<name>A0ABV9MXT9_9FLAO</name>
<dbReference type="Pfam" id="PF10604">
    <property type="entry name" value="Polyketide_cyc2"/>
    <property type="match status" value="1"/>
</dbReference>
<dbReference type="CDD" id="cd07818">
    <property type="entry name" value="SRPBCC_1"/>
    <property type="match status" value="1"/>
</dbReference>
<dbReference type="InterPro" id="IPR010499">
    <property type="entry name" value="AraC_E-bd"/>
</dbReference>
<gene>
    <name evidence="2" type="ORF">ACFO5O_00750</name>
</gene>
<dbReference type="InterPro" id="IPR029442">
    <property type="entry name" value="GyrI-like"/>
</dbReference>
<dbReference type="EMBL" id="JBHSGP010000004">
    <property type="protein sequence ID" value="MFC4720831.1"/>
    <property type="molecule type" value="Genomic_DNA"/>
</dbReference>